<feature type="compositionally biased region" description="Basic and acidic residues" evidence="1">
    <location>
        <begin position="411"/>
        <end position="424"/>
    </location>
</feature>
<dbReference type="VEuPathDB" id="ToxoDB:EBH_0020660"/>
<gene>
    <name evidence="3" type="ORF">EBH_0020660</name>
</gene>
<dbReference type="Proteomes" id="UP000030750">
    <property type="component" value="Unassembled WGS sequence"/>
</dbReference>
<evidence type="ECO:0000313" key="3">
    <source>
        <dbReference type="EMBL" id="CDJ48486.1"/>
    </source>
</evidence>
<feature type="region of interest" description="Disordered" evidence="1">
    <location>
        <begin position="554"/>
        <end position="581"/>
    </location>
</feature>
<reference evidence="3" key="1">
    <citation type="submission" date="2013-10" db="EMBL/GenBank/DDBJ databases">
        <title>Genomic analysis of the causative agents of coccidiosis in chickens.</title>
        <authorList>
            <person name="Reid A.J."/>
            <person name="Blake D."/>
            <person name="Billington K."/>
            <person name="Browne H."/>
            <person name="Dunn M."/>
            <person name="Hung S."/>
            <person name="Kawahara F."/>
            <person name="Miranda-Saavedra D."/>
            <person name="Mourier T."/>
            <person name="Nagra H."/>
            <person name="Otto T.D."/>
            <person name="Rawlings N."/>
            <person name="Sanchez A."/>
            <person name="Sanders M."/>
            <person name="Subramaniam C."/>
            <person name="Tay Y."/>
            <person name="Dear P."/>
            <person name="Doerig C."/>
            <person name="Gruber A."/>
            <person name="Parkinson J."/>
            <person name="Shirley M."/>
            <person name="Wan K.L."/>
            <person name="Berriman M."/>
            <person name="Tomley F."/>
            <person name="Pain A."/>
        </authorList>
    </citation>
    <scope>NUCLEOTIDE SEQUENCE [LARGE SCALE GENOMIC DNA]</scope>
    <source>
        <strain evidence="3">Houghton</strain>
    </source>
</reference>
<feature type="compositionally biased region" description="Low complexity" evidence="1">
    <location>
        <begin position="476"/>
        <end position="492"/>
    </location>
</feature>
<protein>
    <submittedName>
        <fullName evidence="3">Uncharacterized protein</fullName>
    </submittedName>
</protein>
<keyword evidence="2" id="KW-1133">Transmembrane helix</keyword>
<keyword evidence="2" id="KW-0812">Transmembrane</keyword>
<keyword evidence="4" id="KW-1185">Reference proteome</keyword>
<feature type="compositionally biased region" description="Polar residues" evidence="1">
    <location>
        <begin position="706"/>
        <end position="726"/>
    </location>
</feature>
<feature type="compositionally biased region" description="Low complexity" evidence="1">
    <location>
        <begin position="813"/>
        <end position="841"/>
    </location>
</feature>
<accession>U6LEB3</accession>
<proteinExistence type="predicted"/>
<feature type="region of interest" description="Disordered" evidence="1">
    <location>
        <begin position="100"/>
        <end position="125"/>
    </location>
</feature>
<name>U6LEB3_9EIME</name>
<evidence type="ECO:0000256" key="2">
    <source>
        <dbReference type="SAM" id="Phobius"/>
    </source>
</evidence>
<dbReference type="EMBL" id="HG711163">
    <property type="protein sequence ID" value="CDJ48486.1"/>
    <property type="molecule type" value="Genomic_DNA"/>
</dbReference>
<feature type="region of interest" description="Disordered" evidence="1">
    <location>
        <begin position="594"/>
        <end position="615"/>
    </location>
</feature>
<feature type="region of interest" description="Disordered" evidence="1">
    <location>
        <begin position="379"/>
        <end position="519"/>
    </location>
</feature>
<dbReference type="OrthoDB" id="348621at2759"/>
<feature type="compositionally biased region" description="Acidic residues" evidence="1">
    <location>
        <begin position="111"/>
        <end position="125"/>
    </location>
</feature>
<evidence type="ECO:0000256" key="1">
    <source>
        <dbReference type="SAM" id="MobiDB-lite"/>
    </source>
</evidence>
<feature type="transmembrane region" description="Helical" evidence="2">
    <location>
        <begin position="57"/>
        <end position="80"/>
    </location>
</feature>
<dbReference type="AlphaFoldDB" id="U6LEB3"/>
<organism evidence="3 4">
    <name type="scientific">Eimeria brunetti</name>
    <dbReference type="NCBI Taxonomy" id="51314"/>
    <lineage>
        <taxon>Eukaryota</taxon>
        <taxon>Sar</taxon>
        <taxon>Alveolata</taxon>
        <taxon>Apicomplexa</taxon>
        <taxon>Conoidasida</taxon>
        <taxon>Coccidia</taxon>
        <taxon>Eucoccidiorida</taxon>
        <taxon>Eimeriorina</taxon>
        <taxon>Eimeriidae</taxon>
        <taxon>Eimeria</taxon>
    </lineage>
</organism>
<keyword evidence="2" id="KW-0472">Membrane</keyword>
<evidence type="ECO:0000313" key="4">
    <source>
        <dbReference type="Proteomes" id="UP000030750"/>
    </source>
</evidence>
<feature type="region of interest" description="Disordered" evidence="1">
    <location>
        <begin position="636"/>
        <end position="736"/>
    </location>
</feature>
<sequence length="864" mass="91425">MQIAAAAGPGALPTSLQLPPWGDSGLAVSAEEVGLPVSSGNLQKRQNGGLGRLNVSAAALATLAALVVAYFALRCALFLASNRRSIAGLRYLAGSEETTEKEAGEHCSAPAEDESEAVAASEEEETEEVLVEEDLVKRARRYTIELADFIVRSEPLVRQLEIHLKSTCIAKLLCLSIVEMSALFTLLERRERAGMQAEISRIDKRIWHLRRFVRRRDTSVSRYRHIKCLHTFLEQLSEVEPAAAAFTERQRLVRIKQLLQLQELALAQLNYGLLWLREAVEGYKKAKNGMEAAAAAAHSAASAATRVAAATGGGPAADAAAAVAAQGAVATAQYRIAAVVRAIEKTVHKRRAQILNDALLSKWLRTLHTAEVHYGMISSGNMGRASRRPRQNHPELVEDLETTPLGLGNEPWERITREEIDRLQRTASTSPSEDPFQEDRVSPPDTLVSDSGSVLPLNVPRQGSLEGAGKTGSDQASSSPSTSAAAAAAPTADGNHTRVQATSHRKAVSHSPLHNVPSQVSPPALAWGLQTSAVSAASETAAAVSLDHTRAAQAPWTDKVPGSTSSRKSIGATPLTEALPRRLPISSGAVVSTAAAHTPEASGLPKPGAPARVSVAHPASARSWASVAAFGHLRSSTASHHSPAGSAQPAEGLKRASGVSGTDSRAPCLSLSNHRAAPPRPLPSIPAAEAWPSQSRETDGNIFQGAGNSMSESSALYLSEPQSVPTSPWMPAESSSPLERSRLQEVAGAFEWSHTLNVWGPFERAVHIPTDGLLQKKESAPTDATFQWHAKTFNKPPAQNPGEAMHPRGRQRSAASPDADAAVGAAAPTTAAAESPPASMESGEERRKPLGTPSKGRFGPSPQV</sequence>
<reference evidence="3" key="2">
    <citation type="submission" date="2013-10" db="EMBL/GenBank/DDBJ databases">
        <authorList>
            <person name="Aslett M."/>
        </authorList>
    </citation>
    <scope>NUCLEOTIDE SEQUENCE [LARGE SCALE GENOMIC DNA]</scope>
    <source>
        <strain evidence="3">Houghton</strain>
    </source>
</reference>
<feature type="region of interest" description="Disordered" evidence="1">
    <location>
        <begin position="792"/>
        <end position="864"/>
    </location>
</feature>